<dbReference type="GO" id="GO:0016757">
    <property type="term" value="F:glycosyltransferase activity"/>
    <property type="evidence" value="ECO:0007669"/>
    <property type="project" value="UniProtKB-KW"/>
</dbReference>
<evidence type="ECO:0000256" key="10">
    <source>
        <dbReference type="ARBA" id="ARBA00023316"/>
    </source>
</evidence>
<dbReference type="Pfam" id="PF01098">
    <property type="entry name" value="FTSW_RODA_SPOVE"/>
    <property type="match status" value="1"/>
</dbReference>
<feature type="transmembrane region" description="Helical" evidence="11">
    <location>
        <begin position="347"/>
        <end position="369"/>
    </location>
</feature>
<keyword evidence="13" id="KW-1185">Reference proteome</keyword>
<evidence type="ECO:0000256" key="1">
    <source>
        <dbReference type="ARBA" id="ARBA00004141"/>
    </source>
</evidence>
<feature type="transmembrane region" description="Helical" evidence="11">
    <location>
        <begin position="144"/>
        <end position="160"/>
    </location>
</feature>
<gene>
    <name evidence="12" type="primary">spoVE</name>
    <name evidence="12" type="ORF">Cspa_c52300</name>
</gene>
<dbReference type="OrthoDB" id="9812661at2"/>
<keyword evidence="6" id="KW-0133">Cell shape</keyword>
<feature type="transmembrane region" description="Helical" evidence="11">
    <location>
        <begin position="190"/>
        <end position="208"/>
    </location>
</feature>
<dbReference type="GO" id="GO:0005886">
    <property type="term" value="C:plasma membrane"/>
    <property type="evidence" value="ECO:0007669"/>
    <property type="project" value="TreeGrafter"/>
</dbReference>
<dbReference type="Proteomes" id="UP000011728">
    <property type="component" value="Chromosome"/>
</dbReference>
<keyword evidence="7" id="KW-0573">Peptidoglycan synthesis</keyword>
<dbReference type="InterPro" id="IPR011923">
    <property type="entry name" value="RodA/MrdB"/>
</dbReference>
<dbReference type="PROSITE" id="PS00428">
    <property type="entry name" value="FTSW_RODA_SPOVE"/>
    <property type="match status" value="1"/>
</dbReference>
<reference evidence="12 13" key="1">
    <citation type="submission" date="2013-02" db="EMBL/GenBank/DDBJ databases">
        <title>Genome sequence of Clostridium saccharoperbutylacetonicum N1-4(HMT).</title>
        <authorList>
            <person name="Poehlein A."/>
            <person name="Daniel R."/>
        </authorList>
    </citation>
    <scope>NUCLEOTIDE SEQUENCE [LARGE SCALE GENOMIC DNA]</scope>
    <source>
        <strain evidence="13">N1-4(HMT)</strain>
    </source>
</reference>
<evidence type="ECO:0000256" key="5">
    <source>
        <dbReference type="ARBA" id="ARBA00022692"/>
    </source>
</evidence>
<evidence type="ECO:0000256" key="4">
    <source>
        <dbReference type="ARBA" id="ARBA00022679"/>
    </source>
</evidence>
<dbReference type="NCBIfam" id="TIGR02210">
    <property type="entry name" value="rodA_shape"/>
    <property type="match status" value="1"/>
</dbReference>
<evidence type="ECO:0000256" key="3">
    <source>
        <dbReference type="ARBA" id="ARBA00022676"/>
    </source>
</evidence>
<keyword evidence="10" id="KW-0961">Cell wall biogenesis/degradation</keyword>
<proteinExistence type="predicted"/>
<keyword evidence="9 11" id="KW-0472">Membrane</keyword>
<feature type="transmembrane region" description="Helical" evidence="11">
    <location>
        <begin position="166"/>
        <end position="183"/>
    </location>
</feature>
<dbReference type="HOGENOM" id="CLU_029243_2_0_9"/>
<protein>
    <submittedName>
        <fullName evidence="12">Stage V sporulation protein E</fullName>
    </submittedName>
</protein>
<evidence type="ECO:0000313" key="12">
    <source>
        <dbReference type="EMBL" id="AGF58975.1"/>
    </source>
</evidence>
<feature type="transmembrane region" description="Helical" evidence="11">
    <location>
        <begin position="20"/>
        <end position="38"/>
    </location>
</feature>
<dbReference type="InterPro" id="IPR018365">
    <property type="entry name" value="Cell_cycle_FtsW-rel_CS"/>
</dbReference>
<dbReference type="GO" id="GO:0009252">
    <property type="term" value="P:peptidoglycan biosynthetic process"/>
    <property type="evidence" value="ECO:0007669"/>
    <property type="project" value="UniProtKB-KW"/>
</dbReference>
<dbReference type="PANTHER" id="PTHR30474:SF1">
    <property type="entry name" value="PEPTIDOGLYCAN GLYCOSYLTRANSFERASE MRDB"/>
    <property type="match status" value="1"/>
</dbReference>
<dbReference type="PATRIC" id="fig|931276.5.peg.5281"/>
<feature type="transmembrane region" description="Helical" evidence="11">
    <location>
        <begin position="78"/>
        <end position="99"/>
    </location>
</feature>
<dbReference type="KEGG" id="csr:Cspa_c52300"/>
<dbReference type="GO" id="GO:0071555">
    <property type="term" value="P:cell wall organization"/>
    <property type="evidence" value="ECO:0007669"/>
    <property type="project" value="UniProtKB-KW"/>
</dbReference>
<keyword evidence="4" id="KW-0808">Transferase</keyword>
<keyword evidence="5 11" id="KW-0812">Transmembrane</keyword>
<dbReference type="GO" id="GO:0015648">
    <property type="term" value="F:lipid-linked peptidoglycan transporter activity"/>
    <property type="evidence" value="ECO:0007669"/>
    <property type="project" value="TreeGrafter"/>
</dbReference>
<evidence type="ECO:0000256" key="6">
    <source>
        <dbReference type="ARBA" id="ARBA00022960"/>
    </source>
</evidence>
<feature type="transmembrane region" description="Helical" evidence="11">
    <location>
        <begin position="271"/>
        <end position="297"/>
    </location>
</feature>
<evidence type="ECO:0000256" key="9">
    <source>
        <dbReference type="ARBA" id="ARBA00023136"/>
    </source>
</evidence>
<dbReference type="GO" id="GO:0032153">
    <property type="term" value="C:cell division site"/>
    <property type="evidence" value="ECO:0007669"/>
    <property type="project" value="TreeGrafter"/>
</dbReference>
<keyword evidence="8 11" id="KW-1133">Transmembrane helix</keyword>
<keyword evidence="3" id="KW-0328">Glycosyltransferase</keyword>
<evidence type="ECO:0000256" key="7">
    <source>
        <dbReference type="ARBA" id="ARBA00022984"/>
    </source>
</evidence>
<feature type="transmembrane region" description="Helical" evidence="11">
    <location>
        <begin position="50"/>
        <end position="72"/>
    </location>
</feature>
<name>M1M069_9CLOT</name>
<evidence type="ECO:0000313" key="13">
    <source>
        <dbReference type="Proteomes" id="UP000011728"/>
    </source>
</evidence>
<comment type="subcellular location">
    <subcellularLocation>
        <location evidence="1">Membrane</location>
        <topology evidence="1">Multi-pass membrane protein</topology>
    </subcellularLocation>
</comment>
<dbReference type="RefSeq" id="WP_015395283.1">
    <property type="nucleotide sequence ID" value="NC_020291.1"/>
</dbReference>
<dbReference type="GO" id="GO:0008360">
    <property type="term" value="P:regulation of cell shape"/>
    <property type="evidence" value="ECO:0007669"/>
    <property type="project" value="UniProtKB-KW"/>
</dbReference>
<evidence type="ECO:0000256" key="8">
    <source>
        <dbReference type="ARBA" id="ARBA00022989"/>
    </source>
</evidence>
<sequence>MFRLLRLDSRLIKEMDKTLLFSLILLILYGTLNIYLCTKGQYGQFYAKAQFFWIVVSIVVFYIFMVVDYTIIFNYVPIIYWGVVVLLILTRIPGIGVVIKGARGWISLGFCNIQPSEFAKFAIILMLAKKLDEMDGKINDVKNFFILAFYCIVPVAFIVVQPDMGMSMVCFFIVLGIFYTMGFDIRIIAGGLMCLVLGIVLVWNSGLIEHYQKARFTAFLNPSVDDASTYHLNQSLIAIGSGGVLGSTPSLAENGVSTYAAQNVPEVWTDFIFAAIADQWGFLGAVLLLVLYGFLIYKMISIARTSKDIFGSVICVGIISYFLFAILQNIGMTIGLVPITGITLPLVSYGGSSLVSTVASVAMVVNVGMRRKKINF</sequence>
<dbReference type="eggNOG" id="COG0772">
    <property type="taxonomic scope" value="Bacteria"/>
</dbReference>
<dbReference type="STRING" id="36745.CLSAP_49790"/>
<accession>M1M069</accession>
<dbReference type="EMBL" id="CP004121">
    <property type="protein sequence ID" value="AGF58975.1"/>
    <property type="molecule type" value="Genomic_DNA"/>
</dbReference>
<dbReference type="GO" id="GO:0051301">
    <property type="term" value="P:cell division"/>
    <property type="evidence" value="ECO:0007669"/>
    <property type="project" value="InterPro"/>
</dbReference>
<keyword evidence="2" id="KW-1003">Cell membrane</keyword>
<evidence type="ECO:0000256" key="2">
    <source>
        <dbReference type="ARBA" id="ARBA00022475"/>
    </source>
</evidence>
<dbReference type="AlphaFoldDB" id="M1M069"/>
<dbReference type="PANTHER" id="PTHR30474">
    <property type="entry name" value="CELL CYCLE PROTEIN"/>
    <property type="match status" value="1"/>
</dbReference>
<dbReference type="InterPro" id="IPR001182">
    <property type="entry name" value="FtsW/RodA"/>
</dbReference>
<organism evidence="12 13">
    <name type="scientific">Clostridium saccharoperbutylacetonicum N1-4(HMT)</name>
    <dbReference type="NCBI Taxonomy" id="931276"/>
    <lineage>
        <taxon>Bacteria</taxon>
        <taxon>Bacillati</taxon>
        <taxon>Bacillota</taxon>
        <taxon>Clostridia</taxon>
        <taxon>Eubacteriales</taxon>
        <taxon>Clostridiaceae</taxon>
        <taxon>Clostridium</taxon>
    </lineage>
</organism>
<evidence type="ECO:0000256" key="11">
    <source>
        <dbReference type="SAM" id="Phobius"/>
    </source>
</evidence>
<feature type="transmembrane region" description="Helical" evidence="11">
    <location>
        <begin position="309"/>
        <end position="327"/>
    </location>
</feature>